<dbReference type="eggNOG" id="COG0226">
    <property type="taxonomic scope" value="Bacteria"/>
</dbReference>
<evidence type="ECO:0000259" key="13">
    <source>
        <dbReference type="Pfam" id="PF12849"/>
    </source>
</evidence>
<keyword evidence="6 12" id="KW-1003">Cell membrane</keyword>
<reference evidence="14 15" key="1">
    <citation type="journal article" date="2011" name="Stand. Genomic Sci.">
        <title>Complete genome sequence of Syntrophobotulus glycolicus type strain (FlGlyR).</title>
        <authorList>
            <person name="Han C."/>
            <person name="Mwirichia R."/>
            <person name="Chertkov O."/>
            <person name="Held B."/>
            <person name="Lapidus A."/>
            <person name="Nolan M."/>
            <person name="Lucas S."/>
            <person name="Hammon N."/>
            <person name="Deshpande S."/>
            <person name="Cheng J.F."/>
            <person name="Tapia R."/>
            <person name="Goodwin L."/>
            <person name="Pitluck S."/>
            <person name="Huntemann M."/>
            <person name="Liolios K."/>
            <person name="Ivanova N."/>
            <person name="Pagani I."/>
            <person name="Mavromatis K."/>
            <person name="Ovchinikova G."/>
            <person name="Pati A."/>
            <person name="Chen A."/>
            <person name="Palaniappan K."/>
            <person name="Land M."/>
            <person name="Hauser L."/>
            <person name="Brambilla E.M."/>
            <person name="Rohde M."/>
            <person name="Spring S."/>
            <person name="Sikorski J."/>
            <person name="Goker M."/>
            <person name="Woyke T."/>
            <person name="Bristow J."/>
            <person name="Eisen J.A."/>
            <person name="Markowitz V."/>
            <person name="Hugenholtz P."/>
            <person name="Kyrpides N.C."/>
            <person name="Klenk H.P."/>
            <person name="Detter J.C."/>
        </authorList>
    </citation>
    <scope>NUCLEOTIDE SEQUENCE [LARGE SCALE GENOMIC DNA]</scope>
    <source>
        <strain evidence="15">DSM 8271 / FlGlyR</strain>
    </source>
</reference>
<organism evidence="14 15">
    <name type="scientific">Syntrophobotulus glycolicus (strain DSM 8271 / FlGlyR)</name>
    <dbReference type="NCBI Taxonomy" id="645991"/>
    <lineage>
        <taxon>Bacteria</taxon>
        <taxon>Bacillati</taxon>
        <taxon>Bacillota</taxon>
        <taxon>Clostridia</taxon>
        <taxon>Eubacteriales</taxon>
        <taxon>Desulfitobacteriaceae</taxon>
        <taxon>Syntrophobotulus</taxon>
    </lineage>
</organism>
<evidence type="ECO:0000313" key="15">
    <source>
        <dbReference type="Proteomes" id="UP000007488"/>
    </source>
</evidence>
<comment type="similarity">
    <text evidence="3 12">Belongs to the PstS family.</text>
</comment>
<dbReference type="RefSeq" id="WP_013623372.1">
    <property type="nucleotide sequence ID" value="NC_015172.1"/>
</dbReference>
<dbReference type="STRING" id="645991.Sgly_0130"/>
<dbReference type="InterPro" id="IPR011862">
    <property type="entry name" value="Phos-bd"/>
</dbReference>
<dbReference type="CDD" id="cd13653">
    <property type="entry name" value="PBP2_phosphate_like_1"/>
    <property type="match status" value="1"/>
</dbReference>
<dbReference type="EMBL" id="CP002547">
    <property type="protein sequence ID" value="ADY54501.1"/>
    <property type="molecule type" value="Genomic_DNA"/>
</dbReference>
<dbReference type="InterPro" id="IPR050811">
    <property type="entry name" value="Phosphate_ABC_transporter"/>
</dbReference>
<keyword evidence="7 12" id="KW-0592">Phosphate transport</keyword>
<feature type="signal peptide" evidence="12">
    <location>
        <begin position="1"/>
        <end position="27"/>
    </location>
</feature>
<comment type="function">
    <text evidence="12">Involved in the system for phosphate transport across the cytoplasmic membrane.</text>
</comment>
<dbReference type="KEGG" id="sgy:Sgly_0130"/>
<protein>
    <recommendedName>
        <fullName evidence="12">Phosphate-binding protein</fullName>
    </recommendedName>
</protein>
<feature type="domain" description="PBP" evidence="13">
    <location>
        <begin position="41"/>
        <end position="275"/>
    </location>
</feature>
<keyword evidence="8 12" id="KW-0732">Signal</keyword>
<comment type="subunit">
    <text evidence="4 12">The complex is composed of two ATP-binding proteins (PstB), two transmembrane proteins (PstC and PstA) and a solute-binding protein (PstS).</text>
</comment>
<dbReference type="AlphaFoldDB" id="F0SVM5"/>
<dbReference type="Gene3D" id="3.40.190.10">
    <property type="entry name" value="Periplasmic binding protein-like II"/>
    <property type="match status" value="2"/>
</dbReference>
<dbReference type="PANTHER" id="PTHR30570">
    <property type="entry name" value="PERIPLASMIC PHOSPHATE BINDING COMPONENT OF PHOSPHATE ABC TRANSPORTER"/>
    <property type="match status" value="1"/>
</dbReference>
<proteinExistence type="inferred from homology"/>
<dbReference type="PANTHER" id="PTHR30570:SF4">
    <property type="entry name" value="PHOSPHATE-BINDING PROTEIN PSTS 1"/>
    <property type="match status" value="1"/>
</dbReference>
<evidence type="ECO:0000256" key="2">
    <source>
        <dbReference type="ARBA" id="ARBA00004193"/>
    </source>
</evidence>
<accession>F0SVM5</accession>
<evidence type="ECO:0000256" key="12">
    <source>
        <dbReference type="RuleBase" id="RU367119"/>
    </source>
</evidence>
<evidence type="ECO:0000256" key="1">
    <source>
        <dbReference type="ARBA" id="ARBA00002841"/>
    </source>
</evidence>
<dbReference type="Pfam" id="PF12849">
    <property type="entry name" value="PBP_like_2"/>
    <property type="match status" value="1"/>
</dbReference>
<keyword evidence="11 12" id="KW-0449">Lipoprotein</keyword>
<evidence type="ECO:0000256" key="8">
    <source>
        <dbReference type="ARBA" id="ARBA00022729"/>
    </source>
</evidence>
<sequence length="297" mass="31208">MSKSPAKNRIYLFIVSLLLIASVAVTGCGKGAGTEADSSKEELSGSITAVGSSALQPLAEKAAQDFMAKNPQAKVQVQGGGSGVGLTQAFQGAAHIGNSDIFADEKLKPEEAATLVDHKVAVVGFATVVNPQVSVDNLTQQQLVDIFTGKITNWNEVGGQDLKVVIINRPTSSGTRASFKKYGLNGAEEAAGKALTEDSSGTVKKTVADTPGAISYLALSYINDNTVKPLKYGGVEPTAENIAAGTYPIWSYEHMYTKGEATGLTKAYIDYILSPDVQNSVVKSLKFIPITDMKASR</sequence>
<comment type="function">
    <text evidence="1">Part of the ABC transporter complex PstSACB involved in phosphate import.</text>
</comment>
<evidence type="ECO:0000256" key="11">
    <source>
        <dbReference type="ARBA" id="ARBA00023288"/>
    </source>
</evidence>
<keyword evidence="15" id="KW-1185">Reference proteome</keyword>
<evidence type="ECO:0000256" key="9">
    <source>
        <dbReference type="ARBA" id="ARBA00023136"/>
    </source>
</evidence>
<evidence type="ECO:0000256" key="6">
    <source>
        <dbReference type="ARBA" id="ARBA00022475"/>
    </source>
</evidence>
<dbReference type="NCBIfam" id="TIGR02136">
    <property type="entry name" value="ptsS_2"/>
    <property type="match status" value="1"/>
</dbReference>
<dbReference type="GO" id="GO:0005886">
    <property type="term" value="C:plasma membrane"/>
    <property type="evidence" value="ECO:0007669"/>
    <property type="project" value="UniProtKB-SubCell"/>
</dbReference>
<dbReference type="HOGENOM" id="CLU_026228_5_0_9"/>
<evidence type="ECO:0000256" key="10">
    <source>
        <dbReference type="ARBA" id="ARBA00023139"/>
    </source>
</evidence>
<reference evidence="15" key="2">
    <citation type="submission" date="2011-02" db="EMBL/GenBank/DDBJ databases">
        <title>The complete genome of Syntrophobotulus glycolicus DSM 8271.</title>
        <authorList>
            <person name="Lucas S."/>
            <person name="Copeland A."/>
            <person name="Lapidus A."/>
            <person name="Bruce D."/>
            <person name="Goodwin L."/>
            <person name="Pitluck S."/>
            <person name="Kyrpides N."/>
            <person name="Mavromatis K."/>
            <person name="Pagani I."/>
            <person name="Ivanova N."/>
            <person name="Mikhailova N."/>
            <person name="Chertkov O."/>
            <person name="Held B."/>
            <person name="Detter J.C."/>
            <person name="Tapia R."/>
            <person name="Han C."/>
            <person name="Land M."/>
            <person name="Hauser L."/>
            <person name="Markowitz V."/>
            <person name="Cheng J.-F."/>
            <person name="Hugenholtz P."/>
            <person name="Woyke T."/>
            <person name="Wu D."/>
            <person name="Spring S."/>
            <person name="Schroeder M."/>
            <person name="Brambilla E."/>
            <person name="Klenk H.-P."/>
            <person name="Eisen J.A."/>
        </authorList>
    </citation>
    <scope>NUCLEOTIDE SEQUENCE [LARGE SCALE GENOMIC DNA]</scope>
    <source>
        <strain evidence="15">DSM 8271 / FlGlyR</strain>
    </source>
</reference>
<evidence type="ECO:0000256" key="7">
    <source>
        <dbReference type="ARBA" id="ARBA00022592"/>
    </source>
</evidence>
<dbReference type="InterPro" id="IPR024370">
    <property type="entry name" value="PBP_domain"/>
</dbReference>
<evidence type="ECO:0000256" key="4">
    <source>
        <dbReference type="ARBA" id="ARBA00011529"/>
    </source>
</evidence>
<dbReference type="GO" id="GO:0006817">
    <property type="term" value="P:phosphate ion transport"/>
    <property type="evidence" value="ECO:0007669"/>
    <property type="project" value="UniProtKB-UniRule"/>
</dbReference>
<dbReference type="FunFam" id="3.40.190.10:FF:000107">
    <property type="entry name" value="Phosphate ABC transporter, phosphate-binding protein"/>
    <property type="match status" value="1"/>
</dbReference>
<comment type="subcellular location">
    <subcellularLocation>
        <location evidence="2 12">Cell membrane</location>
        <topology evidence="2 12">Lipid-anchor</topology>
    </subcellularLocation>
</comment>
<keyword evidence="9" id="KW-0472">Membrane</keyword>
<evidence type="ECO:0000256" key="3">
    <source>
        <dbReference type="ARBA" id="ARBA00008725"/>
    </source>
</evidence>
<dbReference type="OrthoDB" id="9790048at2"/>
<feature type="chain" id="PRO_5039744720" description="Phosphate-binding protein" evidence="12">
    <location>
        <begin position="28"/>
        <end position="297"/>
    </location>
</feature>
<name>F0SVM5_SYNGF</name>
<gene>
    <name evidence="14" type="ordered locus">Sgly_0130</name>
</gene>
<dbReference type="SUPFAM" id="SSF53850">
    <property type="entry name" value="Periplasmic binding protein-like II"/>
    <property type="match status" value="1"/>
</dbReference>
<evidence type="ECO:0000256" key="5">
    <source>
        <dbReference type="ARBA" id="ARBA00022448"/>
    </source>
</evidence>
<dbReference type="Proteomes" id="UP000007488">
    <property type="component" value="Chromosome"/>
</dbReference>
<keyword evidence="5 12" id="KW-0813">Transport</keyword>
<dbReference type="GO" id="GO:0042301">
    <property type="term" value="F:phosphate ion binding"/>
    <property type="evidence" value="ECO:0007669"/>
    <property type="project" value="UniProtKB-UniRule"/>
</dbReference>
<dbReference type="PROSITE" id="PS51257">
    <property type="entry name" value="PROKAR_LIPOPROTEIN"/>
    <property type="match status" value="1"/>
</dbReference>
<keyword evidence="10 12" id="KW-0564">Palmitate</keyword>
<evidence type="ECO:0000313" key="14">
    <source>
        <dbReference type="EMBL" id="ADY54501.1"/>
    </source>
</evidence>